<keyword evidence="2" id="KW-1185">Reference proteome</keyword>
<dbReference type="Proteomes" id="UP000241362">
    <property type="component" value="Unassembled WGS sequence"/>
</dbReference>
<dbReference type="InterPro" id="IPR045386">
    <property type="entry name" value="DUF6525"/>
</dbReference>
<accession>A0A2T4J9G5</accession>
<name>A0A2T4J9G5_FUSBL</name>
<evidence type="ECO:0000313" key="2">
    <source>
        <dbReference type="Proteomes" id="UP000241362"/>
    </source>
</evidence>
<dbReference type="RefSeq" id="WP_107673221.1">
    <property type="nucleotide sequence ID" value="NZ_PZKE01000007.1"/>
</dbReference>
<dbReference type="EMBL" id="PZKE01000007">
    <property type="protein sequence ID" value="PTE14531.1"/>
    <property type="molecule type" value="Genomic_DNA"/>
</dbReference>
<comment type="caution">
    <text evidence="1">The sequence shown here is derived from an EMBL/GenBank/DDBJ whole genome shotgun (WGS) entry which is preliminary data.</text>
</comment>
<dbReference type="Pfam" id="PF20135">
    <property type="entry name" value="DUF6525"/>
    <property type="match status" value="1"/>
</dbReference>
<protein>
    <submittedName>
        <fullName evidence="1">Uncharacterized protein</fullName>
    </submittedName>
</protein>
<reference evidence="1 2" key="1">
    <citation type="submission" date="2018-03" db="EMBL/GenBank/DDBJ databases">
        <title>Rhodobacter blasticus.</title>
        <authorList>
            <person name="Meyer T.E."/>
            <person name="Miller S."/>
            <person name="Lodha T."/>
            <person name="Gandham S."/>
            <person name="Chintalapati S."/>
            <person name="Chintalapati V.R."/>
        </authorList>
    </citation>
    <scope>NUCLEOTIDE SEQUENCE [LARGE SCALE GENOMIC DNA]</scope>
    <source>
        <strain evidence="1 2">DSM 2131</strain>
    </source>
</reference>
<dbReference type="AlphaFoldDB" id="A0A2T4J9G5"/>
<evidence type="ECO:0000313" key="1">
    <source>
        <dbReference type="EMBL" id="PTE14531.1"/>
    </source>
</evidence>
<organism evidence="1 2">
    <name type="scientific">Fuscovulum blasticum DSM 2131</name>
    <dbReference type="NCBI Taxonomy" id="1188250"/>
    <lineage>
        <taxon>Bacteria</taxon>
        <taxon>Pseudomonadati</taxon>
        <taxon>Pseudomonadota</taxon>
        <taxon>Alphaproteobacteria</taxon>
        <taxon>Rhodobacterales</taxon>
        <taxon>Paracoccaceae</taxon>
        <taxon>Pseudogemmobacter</taxon>
    </lineage>
</organism>
<proteinExistence type="predicted"/>
<gene>
    <name evidence="1" type="ORF">C5F44_09140</name>
</gene>
<sequence>MTNLTSPRARWRNVDPMAAYDRLPPDLRRWLAGAALPWSAASVLRLWKRALKETGCPQAARDRLARAEQKILAQEAARVWGAAYPA</sequence>